<evidence type="ECO:0000256" key="1">
    <source>
        <dbReference type="SAM" id="MobiDB-lite"/>
    </source>
</evidence>
<name>A0A5B9W1Z1_9BACT</name>
<reference evidence="2 3" key="1">
    <citation type="submission" date="2019-08" db="EMBL/GenBank/DDBJ databases">
        <title>Deep-cultivation of Planctomycetes and their phenomic and genomic characterization uncovers novel biology.</title>
        <authorList>
            <person name="Wiegand S."/>
            <person name="Jogler M."/>
            <person name="Boedeker C."/>
            <person name="Pinto D."/>
            <person name="Vollmers J."/>
            <person name="Rivas-Marin E."/>
            <person name="Kohn T."/>
            <person name="Peeters S.H."/>
            <person name="Heuer A."/>
            <person name="Rast P."/>
            <person name="Oberbeckmann S."/>
            <person name="Bunk B."/>
            <person name="Jeske O."/>
            <person name="Meyerdierks A."/>
            <person name="Storesund J.E."/>
            <person name="Kallscheuer N."/>
            <person name="Luecker S."/>
            <person name="Lage O.M."/>
            <person name="Pohl T."/>
            <person name="Merkel B.J."/>
            <person name="Hornburger P."/>
            <person name="Mueller R.-W."/>
            <person name="Bruemmer F."/>
            <person name="Labrenz M."/>
            <person name="Spormann A.M."/>
            <person name="Op den Camp H."/>
            <person name="Overmann J."/>
            <person name="Amann R."/>
            <person name="Jetten M.S.M."/>
            <person name="Mascher T."/>
            <person name="Medema M.H."/>
            <person name="Devos D.P."/>
            <person name="Kaster A.-K."/>
            <person name="Ovreas L."/>
            <person name="Rohde M."/>
            <person name="Galperin M.Y."/>
            <person name="Jogler C."/>
        </authorList>
    </citation>
    <scope>NUCLEOTIDE SEQUENCE [LARGE SCALE GENOMIC DNA]</scope>
    <source>
        <strain evidence="2 3">OJF2</strain>
    </source>
</reference>
<proteinExistence type="predicted"/>
<keyword evidence="3" id="KW-1185">Reference proteome</keyword>
<dbReference type="KEGG" id="agv:OJF2_28120"/>
<evidence type="ECO:0000313" key="3">
    <source>
        <dbReference type="Proteomes" id="UP000324233"/>
    </source>
</evidence>
<sequence>MPDDPRILTGEPIVEVIDESPPAHPPPVAARPRPASSPDGRRS</sequence>
<feature type="region of interest" description="Disordered" evidence="1">
    <location>
        <begin position="15"/>
        <end position="43"/>
    </location>
</feature>
<feature type="compositionally biased region" description="Low complexity" evidence="1">
    <location>
        <begin position="30"/>
        <end position="43"/>
    </location>
</feature>
<evidence type="ECO:0000313" key="2">
    <source>
        <dbReference type="EMBL" id="QEH34277.1"/>
    </source>
</evidence>
<dbReference type="EMBL" id="CP042997">
    <property type="protein sequence ID" value="QEH34277.1"/>
    <property type="molecule type" value="Genomic_DNA"/>
</dbReference>
<dbReference type="Proteomes" id="UP000324233">
    <property type="component" value="Chromosome"/>
</dbReference>
<accession>A0A5B9W1Z1</accession>
<dbReference type="AlphaFoldDB" id="A0A5B9W1Z1"/>
<protein>
    <submittedName>
        <fullName evidence="2">Uncharacterized protein</fullName>
    </submittedName>
</protein>
<organism evidence="2 3">
    <name type="scientific">Aquisphaera giovannonii</name>
    <dbReference type="NCBI Taxonomy" id="406548"/>
    <lineage>
        <taxon>Bacteria</taxon>
        <taxon>Pseudomonadati</taxon>
        <taxon>Planctomycetota</taxon>
        <taxon>Planctomycetia</taxon>
        <taxon>Isosphaerales</taxon>
        <taxon>Isosphaeraceae</taxon>
        <taxon>Aquisphaera</taxon>
    </lineage>
</organism>
<gene>
    <name evidence="2" type="ORF">OJF2_28120</name>
</gene>